<dbReference type="AlphaFoldDB" id="A0A2G2XA72"/>
<evidence type="ECO:0000313" key="10">
    <source>
        <dbReference type="Proteomes" id="UP000224567"/>
    </source>
</evidence>
<dbReference type="SUPFAM" id="SSF52047">
    <property type="entry name" value="RNI-like"/>
    <property type="match status" value="1"/>
</dbReference>
<feature type="domain" description="Disease resistance protein winged helix" evidence="8">
    <location>
        <begin position="230"/>
        <end position="282"/>
    </location>
</feature>
<dbReference type="InterPro" id="IPR002182">
    <property type="entry name" value="NB-ARC"/>
</dbReference>
<dbReference type="PANTHER" id="PTHR15140:SF46">
    <property type="entry name" value="NRC1"/>
    <property type="match status" value="1"/>
</dbReference>
<dbReference type="Pfam" id="PF23559">
    <property type="entry name" value="WHD_DRP"/>
    <property type="match status" value="1"/>
</dbReference>
<reference evidence="9 10" key="1">
    <citation type="journal article" date="2017" name="Genome Biol.">
        <title>New reference genome sequences of hot pepper reveal the massive evolution of plant disease-resistance genes by retroduplication.</title>
        <authorList>
            <person name="Kim S."/>
            <person name="Park J."/>
            <person name="Yeom S.I."/>
            <person name="Kim Y.M."/>
            <person name="Seo E."/>
            <person name="Kim K.T."/>
            <person name="Kim M.S."/>
            <person name="Lee J.M."/>
            <person name="Cheong K."/>
            <person name="Shin H.S."/>
            <person name="Kim S.B."/>
            <person name="Han K."/>
            <person name="Lee J."/>
            <person name="Park M."/>
            <person name="Lee H.A."/>
            <person name="Lee H.Y."/>
            <person name="Lee Y."/>
            <person name="Oh S."/>
            <person name="Lee J.H."/>
            <person name="Choi E."/>
            <person name="Choi E."/>
            <person name="Lee S.E."/>
            <person name="Jeon J."/>
            <person name="Kim H."/>
            <person name="Choi G."/>
            <person name="Song H."/>
            <person name="Lee J."/>
            <person name="Lee S.C."/>
            <person name="Kwon J.K."/>
            <person name="Lee H.Y."/>
            <person name="Koo N."/>
            <person name="Hong Y."/>
            <person name="Kim R.W."/>
            <person name="Kang W.H."/>
            <person name="Huh J.H."/>
            <person name="Kang B.C."/>
            <person name="Yang T.J."/>
            <person name="Lee Y.H."/>
            <person name="Bennetzen J.L."/>
            <person name="Choi D."/>
        </authorList>
    </citation>
    <scope>NUCLEOTIDE SEQUENCE [LARGE SCALE GENOMIC DNA]</scope>
    <source>
        <strain evidence="10">cv. PBC81</strain>
    </source>
</reference>
<accession>A0A2G2XA72</accession>
<comment type="caution">
    <text evidence="9">The sequence shown here is derived from an EMBL/GenBank/DDBJ whole genome shotgun (WGS) entry which is preliminary data.</text>
</comment>
<evidence type="ECO:0000256" key="1">
    <source>
        <dbReference type="ARBA" id="ARBA00008894"/>
    </source>
</evidence>
<evidence type="ECO:0000256" key="4">
    <source>
        <dbReference type="ARBA" id="ARBA00022741"/>
    </source>
</evidence>
<dbReference type="GO" id="GO:0006952">
    <property type="term" value="P:defense response"/>
    <property type="evidence" value="ECO:0007669"/>
    <property type="project" value="UniProtKB-KW"/>
</dbReference>
<keyword evidence="3" id="KW-0677">Repeat</keyword>
<dbReference type="EMBL" id="MLFT02000003">
    <property type="protein sequence ID" value="PHT54377.1"/>
    <property type="molecule type" value="Genomic_DNA"/>
</dbReference>
<evidence type="ECO:0000259" key="7">
    <source>
        <dbReference type="Pfam" id="PF00931"/>
    </source>
</evidence>
<keyword evidence="10" id="KW-1185">Reference proteome</keyword>
<reference evidence="10" key="2">
    <citation type="journal article" date="2017" name="J. Anim. Genet.">
        <title>Multiple reference genome sequences of hot pepper reveal the massive evolution of plant disease resistance genes by retroduplication.</title>
        <authorList>
            <person name="Kim S."/>
            <person name="Park J."/>
            <person name="Yeom S.-I."/>
            <person name="Kim Y.-M."/>
            <person name="Seo E."/>
            <person name="Kim K.-T."/>
            <person name="Kim M.-S."/>
            <person name="Lee J.M."/>
            <person name="Cheong K."/>
            <person name="Shin H.-S."/>
            <person name="Kim S.-B."/>
            <person name="Han K."/>
            <person name="Lee J."/>
            <person name="Park M."/>
            <person name="Lee H.-A."/>
            <person name="Lee H.-Y."/>
            <person name="Lee Y."/>
            <person name="Oh S."/>
            <person name="Lee J.H."/>
            <person name="Choi E."/>
            <person name="Choi E."/>
            <person name="Lee S.E."/>
            <person name="Jeon J."/>
            <person name="Kim H."/>
            <person name="Choi G."/>
            <person name="Song H."/>
            <person name="Lee J."/>
            <person name="Lee S.-C."/>
            <person name="Kwon J.-K."/>
            <person name="Lee H.-Y."/>
            <person name="Koo N."/>
            <person name="Hong Y."/>
            <person name="Kim R.W."/>
            <person name="Kang W.-H."/>
            <person name="Huh J.H."/>
            <person name="Kang B.-C."/>
            <person name="Yang T.-J."/>
            <person name="Lee Y.-H."/>
            <person name="Bennetzen J.L."/>
            <person name="Choi D."/>
        </authorList>
    </citation>
    <scope>NUCLEOTIDE SEQUENCE [LARGE SCALE GENOMIC DNA]</scope>
    <source>
        <strain evidence="10">cv. PBC81</strain>
    </source>
</reference>
<dbReference type="Proteomes" id="UP000224567">
    <property type="component" value="Unassembled WGS sequence"/>
</dbReference>
<feature type="domain" description="NB-ARC" evidence="7">
    <location>
        <begin position="160"/>
        <end position="196"/>
    </location>
</feature>
<evidence type="ECO:0000256" key="2">
    <source>
        <dbReference type="ARBA" id="ARBA00022614"/>
    </source>
</evidence>
<keyword evidence="4" id="KW-0547">Nucleotide-binding</keyword>
<protein>
    <submittedName>
        <fullName evidence="9">Uncharacterized protein</fullName>
    </submittedName>
</protein>
<evidence type="ECO:0000259" key="8">
    <source>
        <dbReference type="Pfam" id="PF23559"/>
    </source>
</evidence>
<dbReference type="InterPro" id="IPR058922">
    <property type="entry name" value="WHD_DRP"/>
</dbReference>
<name>A0A2G2XA72_CAPBA</name>
<evidence type="ECO:0000313" key="9">
    <source>
        <dbReference type="EMBL" id="PHT54377.1"/>
    </source>
</evidence>
<dbReference type="Gene3D" id="1.10.10.10">
    <property type="entry name" value="Winged helix-like DNA-binding domain superfamily/Winged helix DNA-binding domain"/>
    <property type="match status" value="1"/>
</dbReference>
<dbReference type="GO" id="GO:0005524">
    <property type="term" value="F:ATP binding"/>
    <property type="evidence" value="ECO:0007669"/>
    <property type="project" value="UniProtKB-KW"/>
</dbReference>
<dbReference type="SUPFAM" id="SSF52540">
    <property type="entry name" value="P-loop containing nucleoside triphosphate hydrolases"/>
    <property type="match status" value="1"/>
</dbReference>
<dbReference type="FunFam" id="1.10.10.10:FF:000322">
    <property type="entry name" value="Probable disease resistance protein At1g63360"/>
    <property type="match status" value="1"/>
</dbReference>
<evidence type="ECO:0000256" key="6">
    <source>
        <dbReference type="ARBA" id="ARBA00022840"/>
    </source>
</evidence>
<dbReference type="InterPro" id="IPR027417">
    <property type="entry name" value="P-loop_NTPase"/>
</dbReference>
<organism evidence="9 10">
    <name type="scientific">Capsicum baccatum</name>
    <name type="common">Peruvian pepper</name>
    <dbReference type="NCBI Taxonomy" id="33114"/>
    <lineage>
        <taxon>Eukaryota</taxon>
        <taxon>Viridiplantae</taxon>
        <taxon>Streptophyta</taxon>
        <taxon>Embryophyta</taxon>
        <taxon>Tracheophyta</taxon>
        <taxon>Spermatophyta</taxon>
        <taxon>Magnoliopsida</taxon>
        <taxon>eudicotyledons</taxon>
        <taxon>Gunneridae</taxon>
        <taxon>Pentapetalae</taxon>
        <taxon>asterids</taxon>
        <taxon>lamiids</taxon>
        <taxon>Solanales</taxon>
        <taxon>Solanaceae</taxon>
        <taxon>Solanoideae</taxon>
        <taxon>Capsiceae</taxon>
        <taxon>Capsicum</taxon>
    </lineage>
</organism>
<evidence type="ECO:0000256" key="5">
    <source>
        <dbReference type="ARBA" id="ARBA00022821"/>
    </source>
</evidence>
<dbReference type="Gene3D" id="3.40.50.300">
    <property type="entry name" value="P-loop containing nucleotide triphosphate hydrolases"/>
    <property type="match status" value="1"/>
</dbReference>
<gene>
    <name evidence="9" type="ORF">CQW23_08839</name>
</gene>
<dbReference type="Pfam" id="PF00931">
    <property type="entry name" value="NB-ARC"/>
    <property type="match status" value="1"/>
</dbReference>
<keyword evidence="5" id="KW-0611">Plant defense</keyword>
<proteinExistence type="inferred from homology"/>
<keyword evidence="2" id="KW-0433">Leucine-rich repeat</keyword>
<dbReference type="PANTHER" id="PTHR15140">
    <property type="entry name" value="TUBULIN-SPECIFIC CHAPERONE E"/>
    <property type="match status" value="1"/>
</dbReference>
<keyword evidence="6" id="KW-0067">ATP-binding</keyword>
<dbReference type="InterPro" id="IPR032675">
    <property type="entry name" value="LRR_dom_sf"/>
</dbReference>
<comment type="similarity">
    <text evidence="1">Belongs to the disease resistance NB-LRR family.</text>
</comment>
<dbReference type="InterPro" id="IPR036388">
    <property type="entry name" value="WH-like_DNA-bd_sf"/>
</dbReference>
<sequence>MAAYTAVISLLRTLDQQNNQELFHSHTAEMLDFLRATTEYFQEVLEKTRNKNGVNPEKLKSLEEKIRVAANEAENVVELKIFHIFKGVSWIFGILQHKDLLPVVEKMDTTKKQVMEILSDAEQILELSGDSLIGTSSTSHPMLSDQLEDDIVQGLDHDLEIIVQKLIERLSDLDIVTITGMGGIGKTTLTKKAYDHLPISHPDKWLGILGLSYHHLPNHLKPCFLSMGDFPEDFQIETGRLIQFWIVEGFVRTTGSHKSLEEVAINYLEDLISRNLIQARKRRFNAPTHNVRRFSFQSQFCSGDDFLVKAYSVDDFSSRDTPIMRELFYRFNLLRVLAIVNVDLRFRLCPLVIRKLFRLRYLQVQLDGDIPESILELQNLQTLVCSGYHFDITLPGKIWMMKNLRYVHLAEATYSPSPRRESILNKHLVTPTEMPNLEGFFDLSYASCTNEVFSGTPNLKRLIIPVGFNCLPNRLIDMSSLTKLKAFKWYWNLRHWYTPILSFVFPPSLKSCRADDDAWRISDKDKFKSLKLLLLKNLNLKYLEASGDNFPNLKRLVLKNCYDLQETPFDFGEICTLESIEIHDCSTTAEDSARVIEQEQENMGNNFLKENKGYSDGPSNASFQMLNL</sequence>
<evidence type="ECO:0000256" key="3">
    <source>
        <dbReference type="ARBA" id="ARBA00022737"/>
    </source>
</evidence>
<dbReference type="GO" id="GO:0043531">
    <property type="term" value="F:ADP binding"/>
    <property type="evidence" value="ECO:0007669"/>
    <property type="project" value="InterPro"/>
</dbReference>
<dbReference type="OrthoDB" id="1478287at2759"/>
<dbReference type="Gene3D" id="1.20.5.4130">
    <property type="match status" value="1"/>
</dbReference>
<dbReference type="PRINTS" id="PR00364">
    <property type="entry name" value="DISEASERSIST"/>
</dbReference>
<dbReference type="Gene3D" id="3.80.10.10">
    <property type="entry name" value="Ribonuclease Inhibitor"/>
    <property type="match status" value="1"/>
</dbReference>